<feature type="transmembrane region" description="Helical" evidence="1">
    <location>
        <begin position="68"/>
        <end position="88"/>
    </location>
</feature>
<keyword evidence="1" id="KW-0812">Transmembrane</keyword>
<accession>A0A1H2R4L8</accession>
<gene>
    <name evidence="2" type="ORF">SAMN04488001_0382</name>
</gene>
<feature type="transmembrane region" description="Helical" evidence="1">
    <location>
        <begin position="180"/>
        <end position="210"/>
    </location>
</feature>
<dbReference type="AlphaFoldDB" id="A0A1H2R4L8"/>
<feature type="transmembrane region" description="Helical" evidence="1">
    <location>
        <begin position="320"/>
        <end position="348"/>
    </location>
</feature>
<evidence type="ECO:0000256" key="1">
    <source>
        <dbReference type="SAM" id="Phobius"/>
    </source>
</evidence>
<evidence type="ECO:0000313" key="2">
    <source>
        <dbReference type="EMBL" id="SDW14412.1"/>
    </source>
</evidence>
<name>A0A1H2R4L8_9RHOB</name>
<feature type="transmembrane region" description="Helical" evidence="1">
    <location>
        <begin position="294"/>
        <end position="314"/>
    </location>
</feature>
<reference evidence="3" key="1">
    <citation type="submission" date="2016-10" db="EMBL/GenBank/DDBJ databases">
        <authorList>
            <person name="Varghese N."/>
            <person name="Submissions S."/>
        </authorList>
    </citation>
    <scope>NUCLEOTIDE SEQUENCE [LARGE SCALE GENOMIC DNA]</scope>
    <source>
        <strain evidence="3">DSM 26922</strain>
    </source>
</reference>
<feature type="transmembrane region" description="Helical" evidence="1">
    <location>
        <begin position="95"/>
        <end position="114"/>
    </location>
</feature>
<evidence type="ECO:0000313" key="3">
    <source>
        <dbReference type="Proteomes" id="UP000199441"/>
    </source>
</evidence>
<keyword evidence="3" id="KW-1185">Reference proteome</keyword>
<dbReference type="RefSeq" id="WP_170833354.1">
    <property type="nucleotide sequence ID" value="NZ_FNOI01000001.1"/>
</dbReference>
<proteinExistence type="predicted"/>
<keyword evidence="1" id="KW-1133">Transmembrane helix</keyword>
<organism evidence="2 3">
    <name type="scientific">Litoreibacter albidus</name>
    <dbReference type="NCBI Taxonomy" id="670155"/>
    <lineage>
        <taxon>Bacteria</taxon>
        <taxon>Pseudomonadati</taxon>
        <taxon>Pseudomonadota</taxon>
        <taxon>Alphaproteobacteria</taxon>
        <taxon>Rhodobacterales</taxon>
        <taxon>Roseobacteraceae</taxon>
        <taxon>Litoreibacter</taxon>
    </lineage>
</organism>
<keyword evidence="1" id="KW-0472">Membrane</keyword>
<sequence length="539" mass="58149">MGTMHMDNGLDKSGARLFLVYLLGLVALMGGMALAKGGLYVDRHEGDTLHLTEIVMRMAQGQWPHVDFVTPLGVLGFLPIVAFVWLGFGIGAAIVWAQIAVALLLVPMVFWVGRSRLSRGMAYGVGALVMIMTLAMVHGEAVPSLSMSMHYNRWAWAFAFVAILIATLEPKHASNAWLDGIIMGVAFSFLAMGKITYGVAFVPGVAAALAMRGQWKAMAVATGVVALFAVALTLIGGVAMWPAYIADLALVASTDIRPRAGVDLGTLLLAPHYILGTAVLFLSVVVLRRGLNPPFGLVVMLLGVGMIYVTFQNFGNDPKWLALLAVMMLAVARTPQVIALAVVACALIGPSFYNMAISPAHHFVAKAEAYGPLFESGPLAETHGDIYTKKERANNILERHPAVFESEEFAYLNDLADRRSEPEFQGEVLPSCRQELGMVGVSYAIARDLDKAGLSDGKSVFVADTFGGFWMFGGLEPTVGAAPWYYGKLTGYDNADYLLVPTCPTTPSARRSILAEVEARGDVLEELRRTELYILYARP</sequence>
<protein>
    <recommendedName>
        <fullName evidence="4">Dolichyl-phosphate-mannose-protein mannosyltransferase</fullName>
    </recommendedName>
</protein>
<feature type="transmembrane region" description="Helical" evidence="1">
    <location>
        <begin position="217"/>
        <end position="244"/>
    </location>
</feature>
<feature type="transmembrane region" description="Helical" evidence="1">
    <location>
        <begin position="120"/>
        <end position="139"/>
    </location>
</feature>
<dbReference type="Proteomes" id="UP000199441">
    <property type="component" value="Unassembled WGS sequence"/>
</dbReference>
<dbReference type="EMBL" id="FNOI01000001">
    <property type="protein sequence ID" value="SDW14412.1"/>
    <property type="molecule type" value="Genomic_DNA"/>
</dbReference>
<dbReference type="STRING" id="670155.SAMN04488001_0382"/>
<evidence type="ECO:0008006" key="4">
    <source>
        <dbReference type="Google" id="ProtNLM"/>
    </source>
</evidence>
<feature type="transmembrane region" description="Helical" evidence="1">
    <location>
        <begin position="264"/>
        <end position="287"/>
    </location>
</feature>